<evidence type="ECO:0000256" key="14">
    <source>
        <dbReference type="ARBA" id="ARBA00071950"/>
    </source>
</evidence>
<dbReference type="InterPro" id="IPR004179">
    <property type="entry name" value="Sec63-dom"/>
</dbReference>
<evidence type="ECO:0000313" key="19">
    <source>
        <dbReference type="Ensembl" id="ENSOANP00000028282.3"/>
    </source>
</evidence>
<comment type="function">
    <text evidence="12">Mediates cotranslational and post-translational transport of certain precursor polypeptides across endoplasmic reticulum (ER). Proposed to play an auxiliary role in recognition of precursors with short and apolar signal peptides. May cooperate with SEC62 and HSPA5/BiP to facilitate targeting of small presecretory proteins into the SEC61 channel-forming translocon complex, triggering channel opening for polypeptide translocation to the ER lumen. Required for efficient PKD1/Polycystin-1 biogenesis and trafficking to the plasma membrane of the primary cilia.</text>
</comment>
<name>F6YSM2_ORNAN</name>
<dbReference type="Gene3D" id="2.60.40.150">
    <property type="entry name" value="C2 domain"/>
    <property type="match status" value="1"/>
</dbReference>
<feature type="region of interest" description="Disordered" evidence="16">
    <location>
        <begin position="717"/>
        <end position="760"/>
    </location>
</feature>
<dbReference type="GO" id="GO:0031207">
    <property type="term" value="C:Sec62/Sec63 complex"/>
    <property type="evidence" value="ECO:0000318"/>
    <property type="project" value="GO_Central"/>
</dbReference>
<evidence type="ECO:0000256" key="1">
    <source>
        <dbReference type="ARBA" id="ARBA00004477"/>
    </source>
</evidence>
<evidence type="ECO:0000256" key="10">
    <source>
        <dbReference type="ARBA" id="ARBA00023136"/>
    </source>
</evidence>
<evidence type="ECO:0000256" key="4">
    <source>
        <dbReference type="ARBA" id="ARBA00022692"/>
    </source>
</evidence>
<dbReference type="PROSITE" id="PS50076">
    <property type="entry name" value="DNAJ_2"/>
    <property type="match status" value="1"/>
</dbReference>
<evidence type="ECO:0000256" key="17">
    <source>
        <dbReference type="SAM" id="Phobius"/>
    </source>
</evidence>
<keyword evidence="5" id="KW-0677">Repeat</keyword>
<dbReference type="InterPro" id="IPR036869">
    <property type="entry name" value="J_dom_sf"/>
</dbReference>
<keyword evidence="3" id="KW-0597">Phosphoprotein</keyword>
<dbReference type="RefSeq" id="XP_028902976.1">
    <property type="nucleotide sequence ID" value="XM_029047143.2"/>
</dbReference>
<dbReference type="InterPro" id="IPR001623">
    <property type="entry name" value="DnaJ_domain"/>
</dbReference>
<evidence type="ECO:0000256" key="15">
    <source>
        <dbReference type="ARBA" id="ARBA00076384"/>
    </source>
</evidence>
<dbReference type="GO" id="GO:0001889">
    <property type="term" value="P:liver development"/>
    <property type="evidence" value="ECO:0007669"/>
    <property type="project" value="Ensembl"/>
</dbReference>
<keyword evidence="11" id="KW-0143">Chaperone</keyword>
<dbReference type="AlphaFoldDB" id="F6YSM2"/>
<dbReference type="InterPro" id="IPR014756">
    <property type="entry name" value="Ig_E-set"/>
</dbReference>
<protein>
    <recommendedName>
        <fullName evidence="14">Translocation protein SEC63 homolog</fullName>
    </recommendedName>
    <alternativeName>
        <fullName evidence="15">DnaJ homolog subfamily C member 23</fullName>
    </alternativeName>
</protein>
<dbReference type="FunFam" id="1.10.3380.10:FF:000003">
    <property type="entry name" value="SEC63 homolog, protein translocation regulator"/>
    <property type="match status" value="1"/>
</dbReference>
<dbReference type="InParanoid" id="F6YSM2"/>
<organism evidence="19 20">
    <name type="scientific">Ornithorhynchus anatinus</name>
    <name type="common">Duckbill platypus</name>
    <dbReference type="NCBI Taxonomy" id="9258"/>
    <lineage>
        <taxon>Eukaryota</taxon>
        <taxon>Metazoa</taxon>
        <taxon>Chordata</taxon>
        <taxon>Craniata</taxon>
        <taxon>Vertebrata</taxon>
        <taxon>Euteleostomi</taxon>
        <taxon>Mammalia</taxon>
        <taxon>Monotremata</taxon>
        <taxon>Ornithorhynchidae</taxon>
        <taxon>Ornithorhynchus</taxon>
    </lineage>
</organism>
<evidence type="ECO:0000256" key="3">
    <source>
        <dbReference type="ARBA" id="ARBA00022553"/>
    </source>
</evidence>
<dbReference type="Proteomes" id="UP000002279">
    <property type="component" value="Unplaced"/>
</dbReference>
<comment type="subcellular location">
    <subcellularLocation>
        <location evidence="1">Endoplasmic reticulum membrane</location>
        <topology evidence="1">Multi-pass membrane protein</topology>
    </subcellularLocation>
</comment>
<dbReference type="Pfam" id="PF02889">
    <property type="entry name" value="Sec63"/>
    <property type="match status" value="2"/>
</dbReference>
<dbReference type="Ensembl" id="ENSOANT00000032079.3">
    <property type="protein sequence ID" value="ENSOANP00000028282.3"/>
    <property type="gene ID" value="ENSOANG00000000777.4"/>
</dbReference>
<gene>
    <name evidence="19" type="primary">SEC63</name>
</gene>
<dbReference type="CTD" id="11231"/>
<dbReference type="FunCoup" id="F6YSM2">
    <property type="interactions" value="2888"/>
</dbReference>
<dbReference type="PRINTS" id="PR00625">
    <property type="entry name" value="JDOMAIN"/>
</dbReference>
<feature type="transmembrane region" description="Helical" evidence="17">
    <location>
        <begin position="77"/>
        <end position="94"/>
    </location>
</feature>
<dbReference type="Gene3D" id="1.10.3380.10">
    <property type="entry name" value="Sec63 N-terminal domain-like domain"/>
    <property type="match status" value="1"/>
</dbReference>
<evidence type="ECO:0000256" key="12">
    <source>
        <dbReference type="ARBA" id="ARBA00059604"/>
    </source>
</evidence>
<feature type="transmembrane region" description="Helical" evidence="17">
    <location>
        <begin position="190"/>
        <end position="213"/>
    </location>
</feature>
<sequence>MAGQQFQYDDSGNTFFYFLTSFVGLIVIPATYYLWPRDQNAEQIRLKNIRKVYGRCMWYRLRLLKPQQNIIPTIKKVILLAGWALFLFLVYKVSKTDREYQEYNPYEVLNLDPGATVAEIKKQYRLLSLKFHPDKGGDEVMFMRIAKAYAALTDEESRKNWEEFGNPDGPQATSFGIALPAWIVDQKNSILVLLVYGLAFMVILPVVVGSWWYRSIRYSGDQILIRTTQIYTYFVYKTRNMDMKRLIMVLAGASEFDPQYNKDATSRPVDNIQIPQLIREIGSINLKKNEPPLTCPYSLKARVLLLAHLARMKIPEALEEDQQFILKKCPSLLQEMVNVICQLIIMARSREDREFRAPTLGSLENCMKLSQMSIQGLQPFKSPLLQLPHIEEDNLRRVSNHKKYKIKTIQDLVSLKESDRQSLLHFLEDEKYEEVMAVLGSFPCVTMDIKPQVLDDEDSNNITVGSLVTVLVKLTRQTMAEVFEKEQLICAAEEQPAEDGQGEASRVKSRGWQQKNKGPKNKGAKSKKKKPPKKKPAPVPLSQAKQQKQKQANGIAGNEAGAKEEEEDLSDKGSDSEEEEANRDSQSDKDDGSNRDSDRDQDEKQTKDDEAEWQELQQSIQRKERALLETKSKITHPVYSLYFPEEKQEWWWLYIADRKEQTLISMPYHVCTLKDMEEVELKFPAPGKPGNYQYTVYLRSDSYMGLDQRKPLKLEVHEAKPVPENHPQWDTAIEGDDDQEDSEGFEDSFEEEEEEEDDDD</sequence>
<dbReference type="InterPro" id="IPR035892">
    <property type="entry name" value="C2_domain_sf"/>
</dbReference>
<dbReference type="Bgee" id="ENSOANG00000000777">
    <property type="expression patterns" value="Expressed in endometrium and 7 other cell types or tissues"/>
</dbReference>
<feature type="compositionally biased region" description="Basic and acidic residues" evidence="16">
    <location>
        <begin position="582"/>
        <end position="608"/>
    </location>
</feature>
<feature type="region of interest" description="Disordered" evidence="16">
    <location>
        <begin position="494"/>
        <end position="617"/>
    </location>
</feature>
<dbReference type="SMART" id="SM00271">
    <property type="entry name" value="DnaJ"/>
    <property type="match status" value="1"/>
</dbReference>
<keyword evidence="7" id="KW-0653">Protein transport</keyword>
<dbReference type="FunFam" id="1.10.287.110:FF:000032">
    <property type="entry name" value="Translocation protein SEC63 homolog"/>
    <property type="match status" value="1"/>
</dbReference>
<dbReference type="FunFam" id="2.60.40.150:FF:000072">
    <property type="entry name" value="translocation protein SEC63 homolog"/>
    <property type="match status" value="1"/>
</dbReference>
<evidence type="ECO:0000256" key="7">
    <source>
        <dbReference type="ARBA" id="ARBA00022927"/>
    </source>
</evidence>
<evidence type="ECO:0000256" key="8">
    <source>
        <dbReference type="ARBA" id="ARBA00022989"/>
    </source>
</evidence>
<dbReference type="GO" id="GO:0006620">
    <property type="term" value="P:post-translational protein targeting to endoplasmic reticulum membrane"/>
    <property type="evidence" value="ECO:0000318"/>
    <property type="project" value="GO_Central"/>
</dbReference>
<dbReference type="GO" id="GO:0031204">
    <property type="term" value="P:post-translational protein targeting to membrane, translocation"/>
    <property type="evidence" value="ECO:0007669"/>
    <property type="project" value="Ensembl"/>
</dbReference>
<proteinExistence type="predicted"/>
<feature type="compositionally biased region" description="Basic residues" evidence="16">
    <location>
        <begin position="517"/>
        <end position="536"/>
    </location>
</feature>
<feature type="compositionally biased region" description="Low complexity" evidence="16">
    <location>
        <begin position="543"/>
        <end position="560"/>
    </location>
</feature>
<dbReference type="CDD" id="cd06257">
    <property type="entry name" value="DnaJ"/>
    <property type="match status" value="1"/>
</dbReference>
<feature type="compositionally biased region" description="Acidic residues" evidence="16">
    <location>
        <begin position="733"/>
        <end position="760"/>
    </location>
</feature>
<evidence type="ECO:0000259" key="18">
    <source>
        <dbReference type="PROSITE" id="PS50076"/>
    </source>
</evidence>
<dbReference type="Pfam" id="PF00226">
    <property type="entry name" value="DnaJ"/>
    <property type="match status" value="1"/>
</dbReference>
<dbReference type="eggNOG" id="KOG0721">
    <property type="taxonomic scope" value="Eukaryota"/>
</dbReference>
<dbReference type="GO" id="GO:0006614">
    <property type="term" value="P:SRP-dependent cotranslational protein targeting to membrane"/>
    <property type="evidence" value="ECO:0000318"/>
    <property type="project" value="GO_Central"/>
</dbReference>
<dbReference type="STRING" id="9258.ENSOANP00000028282"/>
<keyword evidence="6" id="KW-0256">Endoplasmic reticulum</keyword>
<keyword evidence="20" id="KW-1185">Reference proteome</keyword>
<evidence type="ECO:0000256" key="9">
    <source>
        <dbReference type="ARBA" id="ARBA00023054"/>
    </source>
</evidence>
<dbReference type="OMA" id="RAILHAH"/>
<comment type="subunit">
    <text evidence="13">The ER translocon complex consists of channel-forming core components SEC61A1, SEC61B and SEC61G and different auxiliary components such as SEC62 and SEC63.</text>
</comment>
<dbReference type="PANTHER" id="PTHR24075">
    <property type="entry name" value="SEC63 DOMAIN-CONTAINING"/>
    <property type="match status" value="1"/>
</dbReference>
<evidence type="ECO:0000256" key="2">
    <source>
        <dbReference type="ARBA" id="ARBA00022448"/>
    </source>
</evidence>
<evidence type="ECO:0000256" key="5">
    <source>
        <dbReference type="ARBA" id="ARBA00022737"/>
    </source>
</evidence>
<dbReference type="GeneTree" id="ENSGT00390000001965"/>
<dbReference type="Gene3D" id="1.10.287.110">
    <property type="entry name" value="DnaJ domain"/>
    <property type="match status" value="1"/>
</dbReference>
<keyword evidence="2" id="KW-0813">Transport</keyword>
<dbReference type="GeneID" id="100080660"/>
<dbReference type="GO" id="GO:0071941">
    <property type="term" value="P:nitrogen cycle metabolic process"/>
    <property type="evidence" value="ECO:0007669"/>
    <property type="project" value="Ensembl"/>
</dbReference>
<feature type="transmembrane region" description="Helical" evidence="17">
    <location>
        <begin position="15"/>
        <end position="35"/>
    </location>
</feature>
<evidence type="ECO:0000256" key="6">
    <source>
        <dbReference type="ARBA" id="ARBA00022824"/>
    </source>
</evidence>
<keyword evidence="10 17" id="KW-0472">Membrane</keyword>
<keyword evidence="9" id="KW-0175">Coiled coil</keyword>
<dbReference type="OrthoDB" id="1734229at2759"/>
<evidence type="ECO:0000256" key="13">
    <source>
        <dbReference type="ARBA" id="ARBA00064072"/>
    </source>
</evidence>
<dbReference type="SMART" id="SM00973">
    <property type="entry name" value="Sec63"/>
    <property type="match status" value="1"/>
</dbReference>
<dbReference type="GO" id="GO:0008320">
    <property type="term" value="F:protein transmembrane transporter activity"/>
    <property type="evidence" value="ECO:0000318"/>
    <property type="project" value="GO_Central"/>
</dbReference>
<dbReference type="HOGENOM" id="CLU_014210_1_0_1"/>
<dbReference type="SUPFAM" id="SSF81296">
    <property type="entry name" value="E set domains"/>
    <property type="match status" value="1"/>
</dbReference>
<keyword evidence="4 17" id="KW-0812">Transmembrane</keyword>
<evidence type="ECO:0000256" key="16">
    <source>
        <dbReference type="SAM" id="MobiDB-lite"/>
    </source>
</evidence>
<dbReference type="SUPFAM" id="SSF46565">
    <property type="entry name" value="Chaperone J-domain"/>
    <property type="match status" value="1"/>
</dbReference>
<feature type="domain" description="J" evidence="18">
    <location>
        <begin position="104"/>
        <end position="165"/>
    </location>
</feature>
<evidence type="ECO:0000256" key="11">
    <source>
        <dbReference type="ARBA" id="ARBA00023186"/>
    </source>
</evidence>
<evidence type="ECO:0000313" key="20">
    <source>
        <dbReference type="Proteomes" id="UP000002279"/>
    </source>
</evidence>
<dbReference type="SUPFAM" id="SSF158702">
    <property type="entry name" value="Sec63 N-terminal domain-like"/>
    <property type="match status" value="1"/>
</dbReference>
<dbReference type="Gene3D" id="1.10.150.20">
    <property type="entry name" value="5' to 3' exonuclease, C-terminal subdomain"/>
    <property type="match status" value="1"/>
</dbReference>
<dbReference type="KEGG" id="oaa:100080660"/>
<keyword evidence="8 17" id="KW-1133">Transmembrane helix</keyword>
<reference evidence="19" key="2">
    <citation type="submission" date="2025-09" db="UniProtKB">
        <authorList>
            <consortium name="Ensembl"/>
        </authorList>
    </citation>
    <scope>IDENTIFICATION</scope>
    <source>
        <strain evidence="19">Glennie</strain>
    </source>
</reference>
<reference evidence="19" key="1">
    <citation type="submission" date="2025-08" db="UniProtKB">
        <authorList>
            <consortium name="Ensembl"/>
        </authorList>
    </citation>
    <scope>IDENTIFICATION</scope>
    <source>
        <strain evidence="19">Glennie</strain>
    </source>
</reference>
<dbReference type="FunFam" id="1.10.150.20:FF:000022">
    <property type="entry name" value="translocation protein SEC63 homolog"/>
    <property type="match status" value="1"/>
</dbReference>
<accession>F6YSM2</accession>
<dbReference type="PANTHER" id="PTHR24075:SF0">
    <property type="entry name" value="TRANSLOCATION PROTEIN SEC63 HOMOLOG"/>
    <property type="match status" value="1"/>
</dbReference>